<dbReference type="InterPro" id="IPR005559">
    <property type="entry name" value="CG-1_dom"/>
</dbReference>
<dbReference type="InterPro" id="IPR014756">
    <property type="entry name" value="Ig_E-set"/>
</dbReference>
<dbReference type="InterPro" id="IPR002110">
    <property type="entry name" value="Ankyrin_rpt"/>
</dbReference>
<dbReference type="GO" id="GO:0003690">
    <property type="term" value="F:double-stranded DNA binding"/>
    <property type="evidence" value="ECO:0007669"/>
    <property type="project" value="TreeGrafter"/>
</dbReference>
<dbReference type="PROSITE" id="PS50088">
    <property type="entry name" value="ANK_REPEAT"/>
    <property type="match status" value="1"/>
</dbReference>
<dbReference type="AlphaFoldDB" id="A0AAN9QBR9"/>
<dbReference type="GO" id="GO:0005886">
    <property type="term" value="C:plasma membrane"/>
    <property type="evidence" value="ECO:0007669"/>
    <property type="project" value="UniProtKB-SubCell"/>
</dbReference>
<dbReference type="Gene3D" id="1.20.5.190">
    <property type="match status" value="1"/>
</dbReference>
<accession>A0AAN9QBR9</accession>
<keyword evidence="17" id="KW-1185">Reference proteome</keyword>
<organism evidence="16 17">
    <name type="scientific">Canavalia gladiata</name>
    <name type="common">Sword bean</name>
    <name type="synonym">Dolichos gladiatus</name>
    <dbReference type="NCBI Taxonomy" id="3824"/>
    <lineage>
        <taxon>Eukaryota</taxon>
        <taxon>Viridiplantae</taxon>
        <taxon>Streptophyta</taxon>
        <taxon>Embryophyta</taxon>
        <taxon>Tracheophyta</taxon>
        <taxon>Spermatophyta</taxon>
        <taxon>Magnoliopsida</taxon>
        <taxon>eudicotyledons</taxon>
        <taxon>Gunneridae</taxon>
        <taxon>Pentapetalae</taxon>
        <taxon>rosids</taxon>
        <taxon>fabids</taxon>
        <taxon>Fabales</taxon>
        <taxon>Fabaceae</taxon>
        <taxon>Papilionoideae</taxon>
        <taxon>50 kb inversion clade</taxon>
        <taxon>NPAAA clade</taxon>
        <taxon>indigoferoid/millettioid clade</taxon>
        <taxon>Phaseoleae</taxon>
        <taxon>Canavalia</taxon>
    </lineage>
</organism>
<dbReference type="GO" id="GO:0006950">
    <property type="term" value="P:response to stress"/>
    <property type="evidence" value="ECO:0007669"/>
    <property type="project" value="UniProtKB-ARBA"/>
</dbReference>
<comment type="similarity">
    <text evidence="3">Belongs to the CAMTA family.</text>
</comment>
<evidence type="ECO:0000256" key="12">
    <source>
        <dbReference type="ARBA" id="ARBA00023163"/>
    </source>
</evidence>
<dbReference type="SUPFAM" id="SSF48403">
    <property type="entry name" value="Ankyrin repeat"/>
    <property type="match status" value="1"/>
</dbReference>
<dbReference type="PROSITE" id="PS51437">
    <property type="entry name" value="CG_1"/>
    <property type="match status" value="1"/>
</dbReference>
<evidence type="ECO:0000256" key="3">
    <source>
        <dbReference type="ARBA" id="ARBA00008267"/>
    </source>
</evidence>
<name>A0AAN9QBR9_CANGL</name>
<evidence type="ECO:0000256" key="14">
    <source>
        <dbReference type="PROSITE-ProRule" id="PRU00023"/>
    </source>
</evidence>
<dbReference type="PROSITE" id="PS50096">
    <property type="entry name" value="IQ"/>
    <property type="match status" value="3"/>
</dbReference>
<gene>
    <name evidence="16" type="ORF">VNO77_23696</name>
</gene>
<keyword evidence="6" id="KW-0112">Calmodulin-binding</keyword>
<dbReference type="SMART" id="SM00015">
    <property type="entry name" value="IQ"/>
    <property type="match status" value="4"/>
</dbReference>
<evidence type="ECO:0000256" key="4">
    <source>
        <dbReference type="ARBA" id="ARBA00022737"/>
    </source>
</evidence>
<evidence type="ECO:0000256" key="13">
    <source>
        <dbReference type="ARBA" id="ARBA00023242"/>
    </source>
</evidence>
<dbReference type="InterPro" id="IPR036770">
    <property type="entry name" value="Ankyrin_rpt-contain_sf"/>
</dbReference>
<dbReference type="Gene3D" id="2.60.40.10">
    <property type="entry name" value="Immunoglobulins"/>
    <property type="match status" value="1"/>
</dbReference>
<evidence type="ECO:0000256" key="6">
    <source>
        <dbReference type="ARBA" id="ARBA00022860"/>
    </source>
</evidence>
<keyword evidence="12" id="KW-0804">Transcription</keyword>
<evidence type="ECO:0000256" key="7">
    <source>
        <dbReference type="ARBA" id="ARBA00023016"/>
    </source>
</evidence>
<evidence type="ECO:0000256" key="8">
    <source>
        <dbReference type="ARBA" id="ARBA00023043"/>
    </source>
</evidence>
<dbReference type="CDD" id="cd23767">
    <property type="entry name" value="IQCD"/>
    <property type="match status" value="2"/>
</dbReference>
<sequence length="919" mass="104005">MMAHDLTGQLAGSEIHGFHTLQDLDVKNTMEEAKSRWLRSNEIHAILCNHKYFTINVKPKHLPPSGTVVLFDRKMLRNFRKDGHNWKKKNDGKTVKEAHEHLKVGTEERIHVYYAHGQDNPSFVRRCYWLLDKSLEHIVLVHYRETQELQGSPVTPVNSNSSCTSDPTVTWIPSEDLDSGTNNAYVDGLDDNLTVKSHEQRLHEINTLEWDDLLVSNVNTSTTPNGGNVPSLYQPNQSLLNGSFGNVATNPSAEIHSLGNLTQPISGSNSVPYGFPESVNLPNNNPISPDGADALSIVVNEGLQSQGSFGMWMNIISDTACSVNESTLESSIPPSVHEPYSSLVVDNLQSLLPEQVFNLTEVSPAWASSTEKTKVLVTGLFHNNYQHLANSNLLCVCGDVNVNVEIVQVGVYRCWIPPHSPGLVNLYLSFDGHKPISQVVNFEYRTPILHDPTGSMDEKYNWNEFRLQMRLAHLLFTTQKGLNVFSSKVSPNALKEARKFSFKTSFISKSWQYLMKSIDNNTTPFPLAKDALFEIALKNQLKEWLLEKIVLGCKTTEYDAQGQGVIHLCSMLGYTWAISLFSWSGLSVNFRDKFGWTALHWAAYYGMEKMVANLLSCGARPNLVTDPTPENPGGCTAADLAYMKGYDGLAAYLSEKSLVEQFNDMSLAGNISGSLETSSTDPANPENLSEDQLYLKETLAAYRTAAEAAARIQAAFREHSLKLRTQAIQFSSPEDEARQILAALKIQHAFRSFETKRMMAAAARIQHTYRTWRYRREFLHMRRQAIKIQAAFRGFQMRKQYRKIIWSVGVLEKAILRWRLKRKGFRGLQVNAAEETKDEKQESDLEEDFFRTGRKQAEERVERSVVRVQAMFRSKKAQEEYRRMKLAHNQAKLELEVEEFLNSEEDMLTPQIYPSHGSH</sequence>
<evidence type="ECO:0000313" key="17">
    <source>
        <dbReference type="Proteomes" id="UP001367508"/>
    </source>
</evidence>
<dbReference type="SUPFAM" id="SSF81296">
    <property type="entry name" value="E set domains"/>
    <property type="match status" value="1"/>
</dbReference>
<dbReference type="Pfam" id="PF12796">
    <property type="entry name" value="Ank_2"/>
    <property type="match status" value="1"/>
</dbReference>
<evidence type="ECO:0000256" key="10">
    <source>
        <dbReference type="ARBA" id="ARBA00023125"/>
    </source>
</evidence>
<reference evidence="16 17" key="1">
    <citation type="submission" date="2024-01" db="EMBL/GenBank/DDBJ databases">
        <title>The genomes of 5 underutilized Papilionoideae crops provide insights into root nodulation and disease resistanc.</title>
        <authorList>
            <person name="Jiang F."/>
        </authorList>
    </citation>
    <scope>NUCLEOTIDE SEQUENCE [LARGE SCALE GENOMIC DNA]</scope>
    <source>
        <strain evidence="16">LVBAO_FW01</strain>
        <tissue evidence="16">Leaves</tissue>
    </source>
</reference>
<dbReference type="FunFam" id="1.25.40.20:FF:000150">
    <property type="entry name" value="calmodulin-binding transcription activator 5"/>
    <property type="match status" value="1"/>
</dbReference>
<comment type="subcellular location">
    <subcellularLocation>
        <location evidence="2">Cell membrane</location>
        <topology evidence="2">Peripheral membrane protein</topology>
        <orientation evidence="2">Cytoplasmic side</orientation>
    </subcellularLocation>
    <subcellularLocation>
        <location evidence="1">Nucleus</location>
    </subcellularLocation>
</comment>
<dbReference type="PROSITE" id="PS50297">
    <property type="entry name" value="ANK_REP_REGION"/>
    <property type="match status" value="1"/>
</dbReference>
<dbReference type="EMBL" id="JAYMYQ010000005">
    <property type="protein sequence ID" value="KAK7329526.1"/>
    <property type="molecule type" value="Genomic_DNA"/>
</dbReference>
<proteinExistence type="inferred from homology"/>
<keyword evidence="7" id="KW-0346">Stress response</keyword>
<feature type="repeat" description="ANK" evidence="14">
    <location>
        <begin position="594"/>
        <end position="626"/>
    </location>
</feature>
<dbReference type="GO" id="GO:0005634">
    <property type="term" value="C:nucleus"/>
    <property type="evidence" value="ECO:0007669"/>
    <property type="project" value="UniProtKB-SubCell"/>
</dbReference>
<dbReference type="Pfam" id="PF03859">
    <property type="entry name" value="CG-1"/>
    <property type="match status" value="1"/>
</dbReference>
<keyword evidence="4" id="KW-0677">Repeat</keyword>
<dbReference type="InterPro" id="IPR013783">
    <property type="entry name" value="Ig-like_fold"/>
</dbReference>
<dbReference type="SMART" id="SM00248">
    <property type="entry name" value="ANK"/>
    <property type="match status" value="2"/>
</dbReference>
<dbReference type="GO" id="GO:0005516">
    <property type="term" value="F:calmodulin binding"/>
    <property type="evidence" value="ECO:0007669"/>
    <property type="project" value="UniProtKB-KW"/>
</dbReference>
<evidence type="ECO:0000313" key="16">
    <source>
        <dbReference type="EMBL" id="KAK7329526.1"/>
    </source>
</evidence>
<evidence type="ECO:0000256" key="5">
    <source>
        <dbReference type="ARBA" id="ARBA00022837"/>
    </source>
</evidence>
<dbReference type="Pfam" id="PF00612">
    <property type="entry name" value="IQ"/>
    <property type="match status" value="1"/>
</dbReference>
<dbReference type="InterPro" id="IPR000048">
    <property type="entry name" value="IQ_motif_EF-hand-BS"/>
</dbReference>
<evidence type="ECO:0000256" key="9">
    <source>
        <dbReference type="ARBA" id="ARBA00023054"/>
    </source>
</evidence>
<keyword evidence="11" id="KW-0010">Activator</keyword>
<keyword evidence="5" id="KW-0106">Calcium</keyword>
<keyword evidence="8 14" id="KW-0040">ANK repeat</keyword>
<feature type="domain" description="CG-1" evidence="15">
    <location>
        <begin position="26"/>
        <end position="152"/>
    </location>
</feature>
<dbReference type="PANTHER" id="PTHR23335:SF3">
    <property type="entry name" value="CALMODULIN-BINDING TRANSCRIPTION ACTIVATOR 5"/>
    <property type="match status" value="1"/>
</dbReference>
<dbReference type="SMART" id="SM01076">
    <property type="entry name" value="CG-1"/>
    <property type="match status" value="1"/>
</dbReference>
<keyword evidence="13" id="KW-0539">Nucleus</keyword>
<dbReference type="FunFam" id="2.60.40.10:FF:001656">
    <property type="entry name" value="Calmodulin-binding transcription activator 5"/>
    <property type="match status" value="1"/>
</dbReference>
<keyword evidence="9" id="KW-0175">Coiled coil</keyword>
<evidence type="ECO:0000259" key="15">
    <source>
        <dbReference type="PROSITE" id="PS51437"/>
    </source>
</evidence>
<evidence type="ECO:0000256" key="2">
    <source>
        <dbReference type="ARBA" id="ARBA00004413"/>
    </source>
</evidence>
<evidence type="ECO:0000256" key="11">
    <source>
        <dbReference type="ARBA" id="ARBA00023159"/>
    </source>
</evidence>
<keyword evidence="10" id="KW-0238">DNA-binding</keyword>
<protein>
    <recommendedName>
        <fullName evidence="15">CG-1 domain-containing protein</fullName>
    </recommendedName>
</protein>
<dbReference type="GO" id="GO:0006357">
    <property type="term" value="P:regulation of transcription by RNA polymerase II"/>
    <property type="evidence" value="ECO:0007669"/>
    <property type="project" value="TreeGrafter"/>
</dbReference>
<dbReference type="PANTHER" id="PTHR23335">
    <property type="entry name" value="CALMODULIN-BINDING TRANSCRIPTION ACTIVATOR CAMTA"/>
    <property type="match status" value="1"/>
</dbReference>
<dbReference type="Gene3D" id="1.25.40.20">
    <property type="entry name" value="Ankyrin repeat-containing domain"/>
    <property type="match status" value="1"/>
</dbReference>
<comment type="caution">
    <text evidence="16">The sequence shown here is derived from an EMBL/GenBank/DDBJ whole genome shotgun (WGS) entry which is preliminary data.</text>
</comment>
<dbReference type="GO" id="GO:0003712">
    <property type="term" value="F:transcription coregulator activity"/>
    <property type="evidence" value="ECO:0007669"/>
    <property type="project" value="TreeGrafter"/>
</dbReference>
<evidence type="ECO:0000256" key="1">
    <source>
        <dbReference type="ARBA" id="ARBA00004123"/>
    </source>
</evidence>
<dbReference type="Proteomes" id="UP001367508">
    <property type="component" value="Unassembled WGS sequence"/>
</dbReference>